<name>A0A2B7XR88_POLH7</name>
<proteinExistence type="predicted"/>
<dbReference type="STRING" id="1447883.A0A2B7XR88"/>
<feature type="transmembrane region" description="Helical" evidence="1">
    <location>
        <begin position="229"/>
        <end position="247"/>
    </location>
</feature>
<organism evidence="2 3">
    <name type="scientific">Polytolypa hystricis (strain UAMH7299)</name>
    <dbReference type="NCBI Taxonomy" id="1447883"/>
    <lineage>
        <taxon>Eukaryota</taxon>
        <taxon>Fungi</taxon>
        <taxon>Dikarya</taxon>
        <taxon>Ascomycota</taxon>
        <taxon>Pezizomycotina</taxon>
        <taxon>Eurotiomycetes</taxon>
        <taxon>Eurotiomycetidae</taxon>
        <taxon>Onygenales</taxon>
        <taxon>Onygenales incertae sedis</taxon>
        <taxon>Polytolypa</taxon>
    </lineage>
</organism>
<keyword evidence="3" id="KW-1185">Reference proteome</keyword>
<accession>A0A2B7XR88</accession>
<feature type="transmembrane region" description="Helical" evidence="1">
    <location>
        <begin position="204"/>
        <end position="223"/>
    </location>
</feature>
<dbReference type="AlphaFoldDB" id="A0A2B7XR88"/>
<keyword evidence="1" id="KW-0812">Transmembrane</keyword>
<feature type="transmembrane region" description="Helical" evidence="1">
    <location>
        <begin position="6"/>
        <end position="25"/>
    </location>
</feature>
<feature type="transmembrane region" description="Helical" evidence="1">
    <location>
        <begin position="106"/>
        <end position="127"/>
    </location>
</feature>
<protein>
    <submittedName>
        <fullName evidence="2">Uncharacterized protein</fullName>
    </submittedName>
</protein>
<sequence>MDFAGVMMVGAVCLLPVFACFNQIARHTLRAHSLGRLHGPSASLLLGFGSKTTWCIQSRVLGRLDDDDAMAFTRFVQDECTMVAVAAAIVAQISVTALSLDALSQAHWAAKGFFAYSLASSLTAVYFSTTQRRDMSRFLNAKEAYINNPNLASFFSADRHRDPPCDPSDYVPQQPSMHDLKLSLMRQCFVPSVGSVITLSAPQMLLKSSLSALLVAVGVYFGYNAIENVFVVYIVSLVFCGAVYSLTREIQTRDGRTPFMIVEGYMTDWVLDNPTIVQRWNVTASLVDGKLEFTESLGNGGQERTDVV</sequence>
<evidence type="ECO:0000313" key="3">
    <source>
        <dbReference type="Proteomes" id="UP000224634"/>
    </source>
</evidence>
<dbReference type="EMBL" id="PDNA01000132">
    <property type="protein sequence ID" value="PGH11455.1"/>
    <property type="molecule type" value="Genomic_DNA"/>
</dbReference>
<evidence type="ECO:0000256" key="1">
    <source>
        <dbReference type="SAM" id="Phobius"/>
    </source>
</evidence>
<keyword evidence="1" id="KW-0472">Membrane</keyword>
<reference evidence="2 3" key="1">
    <citation type="submission" date="2017-10" db="EMBL/GenBank/DDBJ databases">
        <title>Comparative genomics in systemic dimorphic fungi from Ajellomycetaceae.</title>
        <authorList>
            <person name="Munoz J.F."/>
            <person name="Mcewen J.G."/>
            <person name="Clay O.K."/>
            <person name="Cuomo C.A."/>
        </authorList>
    </citation>
    <scope>NUCLEOTIDE SEQUENCE [LARGE SCALE GENOMIC DNA]</scope>
    <source>
        <strain evidence="2 3">UAMH7299</strain>
    </source>
</reference>
<dbReference type="Proteomes" id="UP000224634">
    <property type="component" value="Unassembled WGS sequence"/>
</dbReference>
<evidence type="ECO:0000313" key="2">
    <source>
        <dbReference type="EMBL" id="PGH11455.1"/>
    </source>
</evidence>
<comment type="caution">
    <text evidence="2">The sequence shown here is derived from an EMBL/GenBank/DDBJ whole genome shotgun (WGS) entry which is preliminary data.</text>
</comment>
<keyword evidence="1" id="KW-1133">Transmembrane helix</keyword>
<dbReference type="OrthoDB" id="4941332at2759"/>
<feature type="transmembrane region" description="Helical" evidence="1">
    <location>
        <begin position="80"/>
        <end position="100"/>
    </location>
</feature>
<gene>
    <name evidence="2" type="ORF">AJ80_07135</name>
</gene>